<dbReference type="Pfam" id="PF00675">
    <property type="entry name" value="Peptidase_M16"/>
    <property type="match status" value="2"/>
</dbReference>
<feature type="chain" id="PRO_5007272658" evidence="6">
    <location>
        <begin position="31"/>
        <end position="917"/>
    </location>
</feature>
<dbReference type="PANTHER" id="PTHR43690">
    <property type="entry name" value="NARDILYSIN"/>
    <property type="match status" value="1"/>
</dbReference>
<dbReference type="Gene3D" id="3.30.830.10">
    <property type="entry name" value="Metalloenzyme, LuxS/M16 peptidase-like"/>
    <property type="match status" value="4"/>
</dbReference>
<dbReference type="InterPro" id="IPR011765">
    <property type="entry name" value="Pept_M16_N"/>
</dbReference>
<dbReference type="Pfam" id="PF05193">
    <property type="entry name" value="Peptidase_M16_C"/>
    <property type="match status" value="2"/>
</dbReference>
<evidence type="ECO:0000256" key="6">
    <source>
        <dbReference type="SAM" id="SignalP"/>
    </source>
</evidence>
<dbReference type="RefSeq" id="WP_061096399.1">
    <property type="nucleotide sequence ID" value="NZ_CP014323.1"/>
</dbReference>
<keyword evidence="6" id="KW-0732">Signal</keyword>
<sequence length="917" mass="100436">MTVLKHLTKRLKVSVGVLAVSSTLVGSAFAKNDINIDYEKFTTDNGLTVIVHEDRKAPVVAVAVWYKVGSKDEPNGKSGFAHLFEHLMFNGTENYDDEWFGPLQEAGATGLNGTTNFDRTNYFQTVPTPALDRILWMESDRMGHLLGAVTQEKLDEQRGVVQNEKRQGEDQPYGSVFTHIFEGLFPIGHPYHHTVIGSMEDLNSASLDDVKGWFNQYYGPNNAILVLSGDINAEEAKPLVNKYFADIEPGPALSKWEAWVPKRNANTREVIQDKVPQSRIYRLWVSPENTSSTATDLFIAASVMGDGKNSRLYKELVYDQQIATNASVFNYELQMASIFGVTVDVKDGVDVATVEKEIDKVISEFLSKGPSKDEVKLLSTKRRASIIRGLEEVGGFGGKADTLASGEFIAGDPNYFKTELSELGQATPKGVKAAANKWLKEGWHQITVVPFIEHTASTEGVDRSSGLPSIDAETQLSFPVVTETTLSNGVKVVFAKRSTVPLVNVAVQFDAGYAADAGGKLGLASFTTQMLDEGAGKYDALELAAELEQLGTDLNAGSNLDTTTVSMSMLTENMEPSLALMGDILKSPMFKKEEIERQRALILSNIAQQKTRPVSIALTLLPPLIYGEGHAYGIPFTGTGTEQDVQAITRDDLVNFKNTWLRPDNATIFVVGDTTLGAIKPMLEKEFGKWKVEGSKGAKQIAEASMPEQGQAIIIDRPGAQQSLILAAHLAPPTGADNNIAINAMNKTLGGAFTARVNMNLREDKSWSYGAYTFLQEARGQRPFMVYAPVQTDKTGPSLLELKKELNAYIGDKPPMANELERARLDEVRSLPGQFETAEAVMYSLLSSKRFNREYNYPESLVEKYNGLSLDDLSSAAKEVLHPEKLTWIIIGDAEKIKADVEAAELGPVSVQSMNSL</sequence>
<dbReference type="InterPro" id="IPR050626">
    <property type="entry name" value="Peptidase_M16"/>
</dbReference>
<evidence type="ECO:0000256" key="5">
    <source>
        <dbReference type="ARBA" id="ARBA00023049"/>
    </source>
</evidence>
<evidence type="ECO:0000259" key="8">
    <source>
        <dbReference type="Pfam" id="PF05193"/>
    </source>
</evidence>
<keyword evidence="4" id="KW-0862">Zinc</keyword>
<evidence type="ECO:0000313" key="9">
    <source>
        <dbReference type="EMBL" id="AMK00425.1"/>
    </source>
</evidence>
<dbReference type="InterPro" id="IPR011249">
    <property type="entry name" value="Metalloenz_LuxS/M16"/>
</dbReference>
<name>A0A126Q539_ALTMA</name>
<feature type="domain" description="Peptidase M16 C-terminal" evidence="8">
    <location>
        <begin position="648"/>
        <end position="824"/>
    </location>
</feature>
<evidence type="ECO:0000256" key="2">
    <source>
        <dbReference type="ARBA" id="ARBA00022670"/>
    </source>
</evidence>
<evidence type="ECO:0000256" key="1">
    <source>
        <dbReference type="ARBA" id="ARBA00007261"/>
    </source>
</evidence>
<dbReference type="AlphaFoldDB" id="A0A126Q539"/>
<dbReference type="GO" id="GO:0008237">
    <property type="term" value="F:metallopeptidase activity"/>
    <property type="evidence" value="ECO:0007669"/>
    <property type="project" value="UniProtKB-KW"/>
</dbReference>
<feature type="domain" description="Peptidase M16 C-terminal" evidence="8">
    <location>
        <begin position="205"/>
        <end position="376"/>
    </location>
</feature>
<keyword evidence="2" id="KW-0645">Protease</keyword>
<dbReference type="GO" id="GO:0046872">
    <property type="term" value="F:metal ion binding"/>
    <property type="evidence" value="ECO:0007669"/>
    <property type="project" value="InterPro"/>
</dbReference>
<keyword evidence="5" id="KW-0482">Metalloprotease</keyword>
<proteinExistence type="inferred from homology"/>
<organism evidence="9 10">
    <name type="scientific">Alteromonas macleodii</name>
    <name type="common">Pseudoalteromonas macleodii</name>
    <dbReference type="NCBI Taxonomy" id="28108"/>
    <lineage>
        <taxon>Bacteria</taxon>
        <taxon>Pseudomonadati</taxon>
        <taxon>Pseudomonadota</taxon>
        <taxon>Gammaproteobacteria</taxon>
        <taxon>Alteromonadales</taxon>
        <taxon>Alteromonadaceae</taxon>
        <taxon>Alteromonas/Salinimonas group</taxon>
        <taxon>Alteromonas</taxon>
    </lineage>
</organism>
<dbReference type="PANTHER" id="PTHR43690:SF17">
    <property type="entry name" value="PROTEIN YHJJ"/>
    <property type="match status" value="1"/>
</dbReference>
<dbReference type="GO" id="GO:0006508">
    <property type="term" value="P:proteolysis"/>
    <property type="evidence" value="ECO:0007669"/>
    <property type="project" value="UniProtKB-KW"/>
</dbReference>
<keyword evidence="3" id="KW-0378">Hydrolase</keyword>
<accession>A0A126Q539</accession>
<dbReference type="InterPro" id="IPR007863">
    <property type="entry name" value="Peptidase_M16_C"/>
</dbReference>
<protein>
    <submittedName>
        <fullName evidence="9">Peptidase M16</fullName>
    </submittedName>
</protein>
<evidence type="ECO:0000256" key="3">
    <source>
        <dbReference type="ARBA" id="ARBA00022801"/>
    </source>
</evidence>
<dbReference type="EMBL" id="CP014323">
    <property type="protein sequence ID" value="AMK00425.1"/>
    <property type="molecule type" value="Genomic_DNA"/>
</dbReference>
<evidence type="ECO:0000259" key="7">
    <source>
        <dbReference type="Pfam" id="PF00675"/>
    </source>
</evidence>
<reference evidence="9 10" key="1">
    <citation type="submission" date="2015-12" db="EMBL/GenBank/DDBJ databases">
        <authorList>
            <person name="Shamseldin A."/>
            <person name="Moawad H."/>
            <person name="Abd El-Rahim W.M."/>
            <person name="Sadowsky M.J."/>
        </authorList>
    </citation>
    <scope>NUCLEOTIDE SEQUENCE [LARGE SCALE GENOMIC DNA]</scope>
    <source>
        <strain evidence="9 10">D7</strain>
    </source>
</reference>
<feature type="signal peptide" evidence="6">
    <location>
        <begin position="1"/>
        <end position="30"/>
    </location>
</feature>
<dbReference type="SUPFAM" id="SSF63411">
    <property type="entry name" value="LuxS/MPP-like metallohydrolase"/>
    <property type="match status" value="4"/>
</dbReference>
<dbReference type="Proteomes" id="UP000063991">
    <property type="component" value="Chromosome"/>
</dbReference>
<gene>
    <name evidence="9" type="ORF">AVL55_12750</name>
</gene>
<evidence type="ECO:0000313" key="10">
    <source>
        <dbReference type="Proteomes" id="UP000063991"/>
    </source>
</evidence>
<feature type="domain" description="Peptidase M16 N-terminal" evidence="7">
    <location>
        <begin position="492"/>
        <end position="621"/>
    </location>
</feature>
<dbReference type="OrthoDB" id="9811314at2"/>
<comment type="similarity">
    <text evidence="1">Belongs to the peptidase M16 family.</text>
</comment>
<evidence type="ECO:0000256" key="4">
    <source>
        <dbReference type="ARBA" id="ARBA00022833"/>
    </source>
</evidence>
<feature type="domain" description="Peptidase M16 N-terminal" evidence="7">
    <location>
        <begin position="49"/>
        <end position="181"/>
    </location>
</feature>